<reference evidence="2" key="1">
    <citation type="submission" date="2019-08" db="EMBL/GenBank/DDBJ databases">
        <authorList>
            <person name="Kucharzyk K."/>
            <person name="Murdoch R.W."/>
            <person name="Higgins S."/>
            <person name="Loffler F."/>
        </authorList>
    </citation>
    <scope>NUCLEOTIDE SEQUENCE</scope>
</reference>
<proteinExistence type="predicted"/>
<dbReference type="GO" id="GO:0004400">
    <property type="term" value="F:histidinol-phosphate transaminase activity"/>
    <property type="evidence" value="ECO:0007669"/>
    <property type="project" value="UniProtKB-EC"/>
</dbReference>
<dbReference type="GO" id="GO:0030170">
    <property type="term" value="F:pyridoxal phosphate binding"/>
    <property type="evidence" value="ECO:0007669"/>
    <property type="project" value="InterPro"/>
</dbReference>
<dbReference type="AlphaFoldDB" id="A0A644UKY5"/>
<dbReference type="InterPro" id="IPR015422">
    <property type="entry name" value="PyrdxlP-dep_Trfase_small"/>
</dbReference>
<accession>A0A644UKY5</accession>
<comment type="caution">
    <text evidence="2">The sequence shown here is derived from an EMBL/GenBank/DDBJ whole genome shotgun (WGS) entry which is preliminary data.</text>
</comment>
<dbReference type="Gene3D" id="3.90.1150.10">
    <property type="entry name" value="Aspartate Aminotransferase, domain 1"/>
    <property type="match status" value="1"/>
</dbReference>
<keyword evidence="2" id="KW-0032">Aminotransferase</keyword>
<dbReference type="PANTHER" id="PTHR42885">
    <property type="entry name" value="HISTIDINOL-PHOSPHATE AMINOTRANSFERASE-RELATED"/>
    <property type="match status" value="1"/>
</dbReference>
<sequence>MQKHFPEKVVHGGRIIALRQKYGADLLEVSASMNPFLPQISCDFQEVDLCVYPDDTYGALKDKIGHVFSRDPEEICVGNGSAELIRVYCNAVLSPHSSVRIDPPTFGEYALSAKLAGADVISGRDADLRVVCNPNNPTGILTPRDSMLALLDDCTEKGSRLFVDEAFMELAARNESISDIRSDDLFVMRSITKCFSVPGIRFGFGFGPPDLIAKIETLRTPWTVNAFAEAFTMKALDHYDELIDSAEKISAEREWYFARLTELGLSFAPSSVNYILVHLGRNASEFTDSMLEHGILVRDCTSFGLSESIRISVETREKNLRVVEALRECLR</sequence>
<name>A0A644UKY5_9ZZZZ</name>
<dbReference type="Gene3D" id="3.40.640.10">
    <property type="entry name" value="Type I PLP-dependent aspartate aminotransferase-like (Major domain)"/>
    <property type="match status" value="1"/>
</dbReference>
<dbReference type="InterPro" id="IPR004839">
    <property type="entry name" value="Aminotransferase_I/II_large"/>
</dbReference>
<dbReference type="CDD" id="cd00609">
    <property type="entry name" value="AAT_like"/>
    <property type="match status" value="1"/>
</dbReference>
<dbReference type="InterPro" id="IPR015421">
    <property type="entry name" value="PyrdxlP-dep_Trfase_major"/>
</dbReference>
<feature type="domain" description="Aminotransferase class I/classII large" evidence="1">
    <location>
        <begin position="59"/>
        <end position="326"/>
    </location>
</feature>
<dbReference type="SUPFAM" id="SSF53383">
    <property type="entry name" value="PLP-dependent transferases"/>
    <property type="match status" value="1"/>
</dbReference>
<gene>
    <name evidence="2" type="primary">hisC_12</name>
    <name evidence="2" type="ORF">SDC9_25394</name>
</gene>
<evidence type="ECO:0000259" key="1">
    <source>
        <dbReference type="Pfam" id="PF00155"/>
    </source>
</evidence>
<dbReference type="Pfam" id="PF00155">
    <property type="entry name" value="Aminotran_1_2"/>
    <property type="match status" value="1"/>
</dbReference>
<dbReference type="InterPro" id="IPR015424">
    <property type="entry name" value="PyrdxlP-dep_Trfase"/>
</dbReference>
<protein>
    <submittedName>
        <fullName evidence="2">Histidinol-phosphate aminotransferase</fullName>
        <ecNumber evidence="2">2.6.1.9</ecNumber>
    </submittedName>
</protein>
<dbReference type="EMBL" id="VSSQ01000127">
    <property type="protein sequence ID" value="MPL79512.1"/>
    <property type="molecule type" value="Genomic_DNA"/>
</dbReference>
<keyword evidence="2" id="KW-0808">Transferase</keyword>
<evidence type="ECO:0000313" key="2">
    <source>
        <dbReference type="EMBL" id="MPL79512.1"/>
    </source>
</evidence>
<dbReference type="EC" id="2.6.1.9" evidence="2"/>
<organism evidence="2">
    <name type="scientific">bioreactor metagenome</name>
    <dbReference type="NCBI Taxonomy" id="1076179"/>
    <lineage>
        <taxon>unclassified sequences</taxon>
        <taxon>metagenomes</taxon>
        <taxon>ecological metagenomes</taxon>
    </lineage>
</organism>